<dbReference type="Pfam" id="PF08512">
    <property type="entry name" value="Rttp106-like_middle"/>
    <property type="match status" value="1"/>
</dbReference>
<name>A0A0P9IV21_RHOGW</name>
<dbReference type="GeneID" id="28973301"/>
<dbReference type="Pfam" id="PF17292">
    <property type="entry name" value="POB3_N"/>
    <property type="match status" value="1"/>
</dbReference>
<dbReference type="EMBL" id="KQ474083">
    <property type="protein sequence ID" value="KPV73402.1"/>
    <property type="molecule type" value="Genomic_DNA"/>
</dbReference>
<gene>
    <name evidence="13" type="ORF">RHOBADRAFT_29113</name>
</gene>
<evidence type="ECO:0000256" key="8">
    <source>
        <dbReference type="ARBA" id="ARBA00023242"/>
    </source>
</evidence>
<evidence type="ECO:0000256" key="9">
    <source>
        <dbReference type="ARBA" id="ARBA00025370"/>
    </source>
</evidence>
<evidence type="ECO:0000256" key="11">
    <source>
        <dbReference type="SAM" id="MobiDB-lite"/>
    </source>
</evidence>
<keyword evidence="4 10" id="KW-0227">DNA damage</keyword>
<protein>
    <recommendedName>
        <fullName evidence="10">FACT complex subunit POB3</fullName>
    </recommendedName>
</protein>
<dbReference type="FunFam" id="2.30.29.150:FF:000001">
    <property type="entry name" value="Fact complex subunit ssrp1"/>
    <property type="match status" value="1"/>
</dbReference>
<evidence type="ECO:0000313" key="14">
    <source>
        <dbReference type="Proteomes" id="UP000053890"/>
    </source>
</evidence>
<feature type="compositionally biased region" description="Acidic residues" evidence="11">
    <location>
        <begin position="555"/>
        <end position="567"/>
    </location>
</feature>
<dbReference type="SUPFAM" id="SSF50729">
    <property type="entry name" value="PH domain-like"/>
    <property type="match status" value="1"/>
</dbReference>
<dbReference type="Pfam" id="PF21103">
    <property type="entry name" value="PH1_SSRP1-like"/>
    <property type="match status" value="1"/>
</dbReference>
<dbReference type="OrthoDB" id="498543at2759"/>
<feature type="compositionally biased region" description="Acidic residues" evidence="11">
    <location>
        <begin position="528"/>
        <end position="541"/>
    </location>
</feature>
<dbReference type="GO" id="GO:0003677">
    <property type="term" value="F:DNA binding"/>
    <property type="evidence" value="ECO:0007669"/>
    <property type="project" value="InterPro"/>
</dbReference>
<dbReference type="InterPro" id="IPR050454">
    <property type="entry name" value="RTT106/SSRP1_HistChap/FACT"/>
</dbReference>
<keyword evidence="7 10" id="KW-0234">DNA repair</keyword>
<dbReference type="SMART" id="SM01287">
    <property type="entry name" value="Rtt106"/>
    <property type="match status" value="1"/>
</dbReference>
<feature type="compositionally biased region" description="Acidic residues" evidence="11">
    <location>
        <begin position="506"/>
        <end position="515"/>
    </location>
</feature>
<dbReference type="AlphaFoldDB" id="A0A0P9IV21"/>
<feature type="compositionally biased region" description="Acidic residues" evidence="11">
    <location>
        <begin position="209"/>
        <end position="226"/>
    </location>
</feature>
<dbReference type="InterPro" id="IPR011993">
    <property type="entry name" value="PH-like_dom_sf"/>
</dbReference>
<feature type="region of interest" description="Disordered" evidence="11">
    <location>
        <begin position="504"/>
        <end position="582"/>
    </location>
</feature>
<evidence type="ECO:0000256" key="5">
    <source>
        <dbReference type="ARBA" id="ARBA00023015"/>
    </source>
</evidence>
<evidence type="ECO:0000256" key="7">
    <source>
        <dbReference type="ARBA" id="ARBA00023204"/>
    </source>
</evidence>
<keyword evidence="5 10" id="KW-0805">Transcription regulation</keyword>
<dbReference type="GO" id="GO:0006260">
    <property type="term" value="P:DNA replication"/>
    <property type="evidence" value="ECO:0007669"/>
    <property type="project" value="UniProtKB-KW"/>
</dbReference>
<evidence type="ECO:0000259" key="12">
    <source>
        <dbReference type="SMART" id="SM01287"/>
    </source>
</evidence>
<sequence length="582" mass="64019">MATAQFESIFHGLAPASGKLRIAPSGLGWKSSDENEAVVTVPGSDIKWIQWIRVARNYQMRIGTNKKRTTFDGFLKEDFERLGNLCKQYYNISIETKDISVRGWNWGVAEVQADDLAFLVAGKPAFTMPLHLVQNTSITKAEVALEFGSALPAPPAEGSEDAVARKRRLKNQPDEVSEMRLYIPGSARGMKKKGDKAKAKAEGVKAGSGDEDEDESDEDEGAEGEDGEAAAIAFNEAVKDKAQIGVIAGETLCTFPEVLCTTPRGRFDIDLYSDFMRLKGKTYDYRVTYTQVQRLFLLPKPDELHSQLVVNIDPPIRQGQTRYPYLVMQFVKDEVMEIDLNIDEDTIRDKYNGNLKQHYDDPAYEVVSLLFRVLTEKKVITPGNFLSHDNHAAVKCNLKANEGQLYFLEKQLLFISKQPTLVSFSEISAVVLARVGGALPSARTFDLAIRLKDSTSSAPLVFSALSKEELSNITDFLQTKKIKVKNEMDELAAAEAEALGAAVMESDSDDDAMSVDEDKPVRRPGADAMDEDDESEVDEDFQASSSDGGSATSDSGDEDASDADDAASEAAKPKKKKQKTAD</sequence>
<evidence type="ECO:0000256" key="4">
    <source>
        <dbReference type="ARBA" id="ARBA00022763"/>
    </source>
</evidence>
<reference evidence="13 14" key="1">
    <citation type="journal article" date="2015" name="Front. Microbiol.">
        <title>Genome sequence of the plant growth promoting endophytic yeast Rhodotorula graminis WP1.</title>
        <authorList>
            <person name="Firrincieli A."/>
            <person name="Otillar R."/>
            <person name="Salamov A."/>
            <person name="Schmutz J."/>
            <person name="Khan Z."/>
            <person name="Redman R.S."/>
            <person name="Fleck N.D."/>
            <person name="Lindquist E."/>
            <person name="Grigoriev I.V."/>
            <person name="Doty S.L."/>
        </authorList>
    </citation>
    <scope>NUCLEOTIDE SEQUENCE [LARGE SCALE GENOMIC DNA]</scope>
    <source>
        <strain evidence="13 14">WP1</strain>
    </source>
</reference>
<dbReference type="GO" id="GO:0042393">
    <property type="term" value="F:histone binding"/>
    <property type="evidence" value="ECO:0007669"/>
    <property type="project" value="TreeGrafter"/>
</dbReference>
<evidence type="ECO:0000313" key="13">
    <source>
        <dbReference type="EMBL" id="KPV73402.1"/>
    </source>
</evidence>
<keyword evidence="8 10" id="KW-0539">Nucleus</keyword>
<feature type="region of interest" description="Disordered" evidence="11">
    <location>
        <begin position="150"/>
        <end position="170"/>
    </location>
</feature>
<organism evidence="13 14">
    <name type="scientific">Rhodotorula graminis (strain WP1)</name>
    <dbReference type="NCBI Taxonomy" id="578459"/>
    <lineage>
        <taxon>Eukaryota</taxon>
        <taxon>Fungi</taxon>
        <taxon>Dikarya</taxon>
        <taxon>Basidiomycota</taxon>
        <taxon>Pucciniomycotina</taxon>
        <taxon>Microbotryomycetes</taxon>
        <taxon>Sporidiobolales</taxon>
        <taxon>Sporidiobolaceae</taxon>
        <taxon>Rhodotorula</taxon>
    </lineage>
</organism>
<dbReference type="InterPro" id="IPR038167">
    <property type="entry name" value="SSRP1_sf"/>
</dbReference>
<dbReference type="InterPro" id="IPR048993">
    <property type="entry name" value="SSRP1-like_PH1"/>
</dbReference>
<keyword evidence="14" id="KW-1185">Reference proteome</keyword>
<comment type="function">
    <text evidence="9 10">Component of the FACT complex, a general chromatin factor that acts to reorganize nucleosomes. The FACT complex is involved in multiple processes that require DNA as a template such as mRNA elongation, DNA replication and DNA repair. During transcription elongation the FACT complex acts as a histone chaperone that both destabilizes and restores nucleosomal structure. It facilitates the passage of RNA polymerase II and transcription by promoting the dissociation of one histone H2A-H2B dimer from the nucleosome, then subsequently promotes the reestablishment of the nucleosome following the passage of RNA polymerase II.</text>
</comment>
<comment type="subcellular location">
    <subcellularLocation>
        <location evidence="10">Nucleus</location>
    </subcellularLocation>
    <subcellularLocation>
        <location evidence="10">Chromosome</location>
    </subcellularLocation>
</comment>
<feature type="compositionally biased region" description="Basic residues" evidence="11">
    <location>
        <begin position="573"/>
        <end position="582"/>
    </location>
</feature>
<dbReference type="InterPro" id="IPR013719">
    <property type="entry name" value="RTT106/SPT16-like_middle_dom"/>
</dbReference>
<dbReference type="Proteomes" id="UP000053890">
    <property type="component" value="Unassembled WGS sequence"/>
</dbReference>
<keyword evidence="3 10" id="KW-0235">DNA replication</keyword>
<dbReference type="OMA" id="QVVTKIF"/>
<dbReference type="RefSeq" id="XP_018269451.1">
    <property type="nucleotide sequence ID" value="XM_018412852.1"/>
</dbReference>
<evidence type="ECO:0000256" key="1">
    <source>
        <dbReference type="ARBA" id="ARBA00010060"/>
    </source>
</evidence>
<dbReference type="Gene3D" id="2.30.29.150">
    <property type="match status" value="1"/>
</dbReference>
<dbReference type="PRINTS" id="PR00887">
    <property type="entry name" value="SSRCOGNITION"/>
</dbReference>
<dbReference type="Gene3D" id="2.30.29.30">
    <property type="entry name" value="Pleckstrin-homology domain (PH domain)/Phosphotyrosine-binding domain (PTB)"/>
    <property type="match status" value="2"/>
</dbReference>
<feature type="non-terminal residue" evidence="13">
    <location>
        <position position="1"/>
    </location>
</feature>
<evidence type="ECO:0000256" key="2">
    <source>
        <dbReference type="ARBA" id="ARBA00022454"/>
    </source>
</evidence>
<keyword evidence="2 10" id="KW-0158">Chromosome</keyword>
<evidence type="ECO:0000256" key="6">
    <source>
        <dbReference type="ARBA" id="ARBA00023163"/>
    </source>
</evidence>
<evidence type="ECO:0000256" key="3">
    <source>
        <dbReference type="ARBA" id="ARBA00022705"/>
    </source>
</evidence>
<evidence type="ECO:0000256" key="10">
    <source>
        <dbReference type="RuleBase" id="RU364013"/>
    </source>
</evidence>
<dbReference type="PANTHER" id="PTHR45849">
    <property type="entry name" value="FACT COMPLEX SUBUNIT SSRP1"/>
    <property type="match status" value="1"/>
</dbReference>
<dbReference type="Pfam" id="PF03531">
    <property type="entry name" value="SSrecog"/>
    <property type="match status" value="1"/>
</dbReference>
<dbReference type="STRING" id="578459.A0A0P9IV21"/>
<feature type="region of interest" description="Disordered" evidence="11">
    <location>
        <begin position="188"/>
        <end position="226"/>
    </location>
</feature>
<feature type="compositionally biased region" description="Low complexity" evidence="11">
    <location>
        <begin position="543"/>
        <end position="554"/>
    </location>
</feature>
<dbReference type="InterPro" id="IPR035417">
    <property type="entry name" value="SSRP1/POB3_N"/>
</dbReference>
<dbReference type="InterPro" id="IPR000969">
    <property type="entry name" value="SSRP1/POB3"/>
</dbReference>
<feature type="domain" description="Histone chaperone RTT106/FACT complex subunit SPT16-like middle" evidence="12">
    <location>
        <begin position="391"/>
        <end position="487"/>
    </location>
</feature>
<proteinExistence type="inferred from homology"/>
<dbReference type="CDD" id="cd13231">
    <property type="entry name" value="PH2_SSRP1-like"/>
    <property type="match status" value="1"/>
</dbReference>
<feature type="compositionally biased region" description="Basic and acidic residues" evidence="11">
    <location>
        <begin position="516"/>
        <end position="525"/>
    </location>
</feature>
<dbReference type="GO" id="GO:0035101">
    <property type="term" value="C:FACT complex"/>
    <property type="evidence" value="ECO:0007669"/>
    <property type="project" value="TreeGrafter"/>
</dbReference>
<accession>A0A0P9IV21</accession>
<dbReference type="GO" id="GO:0006281">
    <property type="term" value="P:DNA repair"/>
    <property type="evidence" value="ECO:0007669"/>
    <property type="project" value="UniProtKB-KW"/>
</dbReference>
<dbReference type="CDD" id="cd13230">
    <property type="entry name" value="PH1_SSRP1-like"/>
    <property type="match status" value="1"/>
</dbReference>
<dbReference type="PANTHER" id="PTHR45849:SF1">
    <property type="entry name" value="FACT COMPLEX SUBUNIT SSRP1"/>
    <property type="match status" value="1"/>
</dbReference>
<dbReference type="InterPro" id="IPR024954">
    <property type="entry name" value="SSRP1_DD"/>
</dbReference>
<comment type="similarity">
    <text evidence="1 10">Belongs to the SSRP1 family.</text>
</comment>
<dbReference type="GO" id="GO:0031491">
    <property type="term" value="F:nucleosome binding"/>
    <property type="evidence" value="ECO:0007669"/>
    <property type="project" value="TreeGrafter"/>
</dbReference>
<dbReference type="Gene3D" id="2.30.29.220">
    <property type="entry name" value="Structure-specific recognition protein (SSRP1)"/>
    <property type="match status" value="1"/>
</dbReference>
<keyword evidence="6 10" id="KW-0804">Transcription</keyword>